<keyword evidence="4" id="KW-0560">Oxidoreductase</keyword>
<reference evidence="5" key="1">
    <citation type="journal article" date="2023" name="Genome Biol. Evol.">
        <title>First Whole Genome Sequence and Flow Cytometry Genome Size Data for the Lichen-Forming Fungus Ramalina farinacea (Ascomycota).</title>
        <authorList>
            <person name="Llewellyn T."/>
            <person name="Mian S."/>
            <person name="Hill R."/>
            <person name="Leitch I.J."/>
            <person name="Gaya E."/>
        </authorList>
    </citation>
    <scope>NUCLEOTIDE SEQUENCE</scope>
    <source>
        <strain evidence="5">LIQ254RAFAR</strain>
    </source>
</reference>
<comment type="caution">
    <text evidence="5">The sequence shown here is derived from an EMBL/GenBank/DDBJ whole genome shotgun (WGS) entry which is preliminary data.</text>
</comment>
<sequence>MEFHPILYVYSLIQWVLDKLLSPTPPPPHAHLGRPRIAVIGAGLTGVSAASHCVGHGFDVTIFEAGDRKNLGGIWSVRIANAISEQQLTIAQRVNNTSGLQIHSIMYRFHPSVRWGSGYPDRQAIVAQISQLWRRYGLQDRTKFNTRVTSVSQNQTGRWIVNGNFSDQYDGILAAVGSCGDPKMPHMSGQDAFKGEVYHSSKLDGKTAKDKKVLIIGGGASAVEALEFVVHTGAKMTSVLARSDKWIIPRNAVIDTLLAFNIFGQETIFSWIPETLLRIFFYRDLDDLAPASEGLFTETPMVNSDIFHQIRNHNAEWLRGDILGFTENGIRFNKRSKGVPKGGPGRETIVEGDMVIMATGYQRPSLNFLPQDVFQEPYEPPNWYLQVFPPEHMSICANNCTYVNAIGTVGNYHIGIYTRLLLMFLVDPLARPREYWMKRWIDMTKTLKSYAPTGAFDFFTYSELTYWFVFVVLINPFRWKWALFVFFGIGGLVPMKVVEKEDELRNGVGMEMENKYAR</sequence>
<dbReference type="SUPFAM" id="SSF51905">
    <property type="entry name" value="FAD/NAD(P)-binding domain"/>
    <property type="match status" value="1"/>
</dbReference>
<dbReference type="EMBL" id="JAPUFD010000005">
    <property type="protein sequence ID" value="MDI1487433.1"/>
    <property type="molecule type" value="Genomic_DNA"/>
</dbReference>
<dbReference type="InterPro" id="IPR036188">
    <property type="entry name" value="FAD/NAD-bd_sf"/>
</dbReference>
<dbReference type="PRINTS" id="PR00368">
    <property type="entry name" value="FADPNR"/>
</dbReference>
<dbReference type="AlphaFoldDB" id="A0AA43QMJ5"/>
<dbReference type="GO" id="GO:0004499">
    <property type="term" value="F:N,N-dimethylaniline monooxygenase activity"/>
    <property type="evidence" value="ECO:0007669"/>
    <property type="project" value="InterPro"/>
</dbReference>
<evidence type="ECO:0000313" key="5">
    <source>
        <dbReference type="EMBL" id="MDI1487433.1"/>
    </source>
</evidence>
<keyword evidence="3" id="KW-0274">FAD</keyword>
<dbReference type="Gene3D" id="3.50.50.60">
    <property type="entry name" value="FAD/NAD(P)-binding domain"/>
    <property type="match status" value="1"/>
</dbReference>
<evidence type="ECO:0008006" key="7">
    <source>
        <dbReference type="Google" id="ProtNLM"/>
    </source>
</evidence>
<dbReference type="GO" id="GO:0050661">
    <property type="term" value="F:NADP binding"/>
    <property type="evidence" value="ECO:0007669"/>
    <property type="project" value="InterPro"/>
</dbReference>
<proteinExistence type="inferred from homology"/>
<protein>
    <recommendedName>
        <fullName evidence="7">Flavin-containing monooxygenase</fullName>
    </recommendedName>
</protein>
<dbReference type="GO" id="GO:0050660">
    <property type="term" value="F:flavin adenine dinucleotide binding"/>
    <property type="evidence" value="ECO:0007669"/>
    <property type="project" value="InterPro"/>
</dbReference>
<keyword evidence="2" id="KW-0285">Flavoprotein</keyword>
<organism evidence="5 6">
    <name type="scientific">Ramalina farinacea</name>
    <dbReference type="NCBI Taxonomy" id="258253"/>
    <lineage>
        <taxon>Eukaryota</taxon>
        <taxon>Fungi</taxon>
        <taxon>Dikarya</taxon>
        <taxon>Ascomycota</taxon>
        <taxon>Pezizomycotina</taxon>
        <taxon>Lecanoromycetes</taxon>
        <taxon>OSLEUM clade</taxon>
        <taxon>Lecanoromycetidae</taxon>
        <taxon>Lecanorales</taxon>
        <taxon>Lecanorineae</taxon>
        <taxon>Ramalinaceae</taxon>
        <taxon>Ramalina</taxon>
    </lineage>
</organism>
<name>A0AA43QMJ5_9LECA</name>
<accession>A0AA43QMJ5</accession>
<comment type="similarity">
    <text evidence="1">Belongs to the FMO family.</text>
</comment>
<gene>
    <name evidence="5" type="ORF">OHK93_006703</name>
</gene>
<evidence type="ECO:0000256" key="3">
    <source>
        <dbReference type="ARBA" id="ARBA00022827"/>
    </source>
</evidence>
<dbReference type="InterPro" id="IPR050346">
    <property type="entry name" value="FMO-like"/>
</dbReference>
<evidence type="ECO:0000256" key="1">
    <source>
        <dbReference type="ARBA" id="ARBA00009183"/>
    </source>
</evidence>
<dbReference type="PRINTS" id="PR00411">
    <property type="entry name" value="PNDRDTASEI"/>
</dbReference>
<evidence type="ECO:0000256" key="2">
    <source>
        <dbReference type="ARBA" id="ARBA00022630"/>
    </source>
</evidence>
<evidence type="ECO:0000256" key="4">
    <source>
        <dbReference type="ARBA" id="ARBA00023002"/>
    </source>
</evidence>
<dbReference type="Pfam" id="PF00743">
    <property type="entry name" value="FMO-like"/>
    <property type="match status" value="1"/>
</dbReference>
<dbReference type="Proteomes" id="UP001161017">
    <property type="component" value="Unassembled WGS sequence"/>
</dbReference>
<evidence type="ECO:0000313" key="6">
    <source>
        <dbReference type="Proteomes" id="UP001161017"/>
    </source>
</evidence>
<dbReference type="InterPro" id="IPR020946">
    <property type="entry name" value="Flavin_mOase-like"/>
</dbReference>
<keyword evidence="6" id="KW-1185">Reference proteome</keyword>
<dbReference type="PANTHER" id="PTHR23023">
    <property type="entry name" value="DIMETHYLANILINE MONOOXYGENASE"/>
    <property type="match status" value="1"/>
</dbReference>